<evidence type="ECO:0000256" key="2">
    <source>
        <dbReference type="SAM" id="Phobius"/>
    </source>
</evidence>
<accession>A0ABR2A5J3</accession>
<feature type="compositionally biased region" description="Basic residues" evidence="1">
    <location>
        <begin position="26"/>
        <end position="40"/>
    </location>
</feature>
<keyword evidence="2" id="KW-0812">Transmembrane</keyword>
<feature type="transmembrane region" description="Helical" evidence="2">
    <location>
        <begin position="107"/>
        <end position="138"/>
    </location>
</feature>
<sequence length="145" mass="15681">MKSGKGTCKSEGSRSSRMKTSLIKKFVPKKLRHGKGKKQGKSVGNKDKEASSSELEMEKEMEKEKQEPGDGEEDGSETEQGDMASTSDQLLQGESGTERVRKGNSGYVILIVLLAGLVGGRGVALLPTLVCCFILMYIGTHTKKK</sequence>
<feature type="region of interest" description="Disordered" evidence="1">
    <location>
        <begin position="1"/>
        <end position="98"/>
    </location>
</feature>
<dbReference type="EMBL" id="JBBPBM010001023">
    <property type="protein sequence ID" value="KAK8488258.1"/>
    <property type="molecule type" value="Genomic_DNA"/>
</dbReference>
<proteinExistence type="predicted"/>
<evidence type="ECO:0000313" key="3">
    <source>
        <dbReference type="EMBL" id="KAK8488258.1"/>
    </source>
</evidence>
<reference evidence="3 4" key="1">
    <citation type="journal article" date="2024" name="G3 (Bethesda)">
        <title>Genome assembly of Hibiscus sabdariffa L. provides insights into metabolisms of medicinal natural products.</title>
        <authorList>
            <person name="Kim T."/>
        </authorList>
    </citation>
    <scope>NUCLEOTIDE SEQUENCE [LARGE SCALE GENOMIC DNA]</scope>
    <source>
        <strain evidence="3">TK-2024</strain>
        <tissue evidence="3">Old leaves</tissue>
    </source>
</reference>
<dbReference type="PANTHER" id="PTHR36381">
    <property type="entry name" value="ETHYLENE-REGULATED TRANSCRIPT 2 (ERT2)"/>
    <property type="match status" value="1"/>
</dbReference>
<gene>
    <name evidence="3" type="ORF">V6N12_074968</name>
</gene>
<keyword evidence="4" id="KW-1185">Reference proteome</keyword>
<keyword evidence="2" id="KW-0472">Membrane</keyword>
<keyword evidence="2" id="KW-1133">Transmembrane helix</keyword>
<feature type="compositionally biased region" description="Acidic residues" evidence="1">
    <location>
        <begin position="69"/>
        <end position="80"/>
    </location>
</feature>
<dbReference type="PANTHER" id="PTHR36381:SF1">
    <property type="entry name" value="ETHYLENE-REGULATED TRANSCRIPT 2 (ERT2)"/>
    <property type="match status" value="1"/>
</dbReference>
<name>A0ABR2A5J3_9ROSI</name>
<feature type="compositionally biased region" description="Basic and acidic residues" evidence="1">
    <location>
        <begin position="44"/>
        <end position="68"/>
    </location>
</feature>
<comment type="caution">
    <text evidence="3">The sequence shown here is derived from an EMBL/GenBank/DDBJ whole genome shotgun (WGS) entry which is preliminary data.</text>
</comment>
<feature type="compositionally biased region" description="Polar residues" evidence="1">
    <location>
        <begin position="83"/>
        <end position="95"/>
    </location>
</feature>
<organism evidence="3 4">
    <name type="scientific">Hibiscus sabdariffa</name>
    <name type="common">roselle</name>
    <dbReference type="NCBI Taxonomy" id="183260"/>
    <lineage>
        <taxon>Eukaryota</taxon>
        <taxon>Viridiplantae</taxon>
        <taxon>Streptophyta</taxon>
        <taxon>Embryophyta</taxon>
        <taxon>Tracheophyta</taxon>
        <taxon>Spermatophyta</taxon>
        <taxon>Magnoliopsida</taxon>
        <taxon>eudicotyledons</taxon>
        <taxon>Gunneridae</taxon>
        <taxon>Pentapetalae</taxon>
        <taxon>rosids</taxon>
        <taxon>malvids</taxon>
        <taxon>Malvales</taxon>
        <taxon>Malvaceae</taxon>
        <taxon>Malvoideae</taxon>
        <taxon>Hibiscus</taxon>
    </lineage>
</organism>
<protein>
    <submittedName>
        <fullName evidence="3">Uncharacterized protein</fullName>
    </submittedName>
</protein>
<dbReference type="Proteomes" id="UP001472677">
    <property type="component" value="Unassembled WGS sequence"/>
</dbReference>
<evidence type="ECO:0000256" key="1">
    <source>
        <dbReference type="SAM" id="MobiDB-lite"/>
    </source>
</evidence>
<evidence type="ECO:0000313" key="4">
    <source>
        <dbReference type="Proteomes" id="UP001472677"/>
    </source>
</evidence>